<dbReference type="InterPro" id="IPR029058">
    <property type="entry name" value="AB_hydrolase_fold"/>
</dbReference>
<accession>A0A507ATL6</accession>
<dbReference type="PANTHER" id="PTHR43142">
    <property type="entry name" value="CARBOXYLIC ESTER HYDROLASE"/>
    <property type="match status" value="1"/>
</dbReference>
<dbReference type="EMBL" id="SKBQ01000062">
    <property type="protein sequence ID" value="TPX09834.1"/>
    <property type="molecule type" value="Genomic_DNA"/>
</dbReference>
<dbReference type="SUPFAM" id="SSF53474">
    <property type="entry name" value="alpha/beta-Hydrolases"/>
    <property type="match status" value="1"/>
</dbReference>
<name>A0A507ATL6_9PEZI</name>
<organism evidence="5 6">
    <name type="scientific">Thyridium curvatum</name>
    <dbReference type="NCBI Taxonomy" id="1093900"/>
    <lineage>
        <taxon>Eukaryota</taxon>
        <taxon>Fungi</taxon>
        <taxon>Dikarya</taxon>
        <taxon>Ascomycota</taxon>
        <taxon>Pezizomycotina</taxon>
        <taxon>Sordariomycetes</taxon>
        <taxon>Sordariomycetidae</taxon>
        <taxon>Thyridiales</taxon>
        <taxon>Thyridiaceae</taxon>
        <taxon>Thyridium</taxon>
    </lineage>
</organism>
<dbReference type="GeneID" id="41976472"/>
<keyword evidence="6" id="KW-1185">Reference proteome</keyword>
<dbReference type="InterPro" id="IPR002018">
    <property type="entry name" value="CarbesteraseB"/>
</dbReference>
<dbReference type="PROSITE" id="PS00941">
    <property type="entry name" value="CARBOXYLESTERASE_B_2"/>
    <property type="match status" value="1"/>
</dbReference>
<dbReference type="InParanoid" id="A0A507ATL6"/>
<sequence>MLSLFKTVAFLATVVSATLSTSSLNTDLTILINNDLQGADSKHADSGFILLSKRTFAEAVETCEALGEQLWAPELNLGDIRPNLDYLIFQGATSESTTFWIGAKDGKARAATSRGMMATMDPDERMKALCTHSAPYSTAAVADTSEKWQLTVTSSHQDITGFRDRHSFRFLGVRYAPQPDRFAYSVPFKGNGSAASATGFAPQCVQSGSGGSEDCLFLNIWTPYVPRPESAAKKNKQKPVMFWIHGGAFTGGTGSDPTFDGGNLASRGAVVVVTINYRLSTLGFLALDDGVTKGNYGLADQINALDWVRAHIQDFGGNPDKLTVFGQSAGAGSVRALMASPMAVGKFAGAIMLSNLGGINYGTTYSKYYTIPEEVEVAAKPILKATNCTDAPSQVECLRAVPAATLAELDTVARYIVVDGKYILQDQLRMAGPRQPYELMMGITAEDGAPFISYPKTADRAAYLEAAGFPNLPEHVFPVPEGPDPLANLFNMSSRLATDGIFRCVDQDTAYSGLKKGKFGPVYYYEFDRTYQPAGWPDLAACEPPKSTSHPHGDPSLPYLRCHSGELYYVFGNLARQGLPVRDEADLPFEQFVVDSFSSFARTFNPNPERGLLSARRYEETLQEIEKYGLWMPATPDDMTLRVLQWPTSRRDFGELEQCDALGLGYDYYG</sequence>
<dbReference type="PROSITE" id="PS00122">
    <property type="entry name" value="CARBOXYLESTERASE_B_1"/>
    <property type="match status" value="1"/>
</dbReference>
<reference evidence="5 6" key="1">
    <citation type="submission" date="2019-06" db="EMBL/GenBank/DDBJ databases">
        <title>Draft genome sequence of the filamentous fungus Phialemoniopsis curvata isolated from diesel fuel.</title>
        <authorList>
            <person name="Varaljay V.A."/>
            <person name="Lyon W.J."/>
            <person name="Crouch A.L."/>
            <person name="Drake C.E."/>
            <person name="Hollomon J.M."/>
            <person name="Nadeau L.J."/>
            <person name="Nunn H.S."/>
            <person name="Stevenson B.S."/>
            <person name="Bojanowski C.L."/>
            <person name="Crookes-Goodson W.J."/>
        </authorList>
    </citation>
    <scope>NUCLEOTIDE SEQUENCE [LARGE SCALE GENOMIC DNA]</scope>
    <source>
        <strain evidence="5 6">D216</strain>
    </source>
</reference>
<evidence type="ECO:0000313" key="6">
    <source>
        <dbReference type="Proteomes" id="UP000319257"/>
    </source>
</evidence>
<feature type="domain" description="Carboxylesterase type B" evidence="4">
    <location>
        <begin position="493"/>
        <end position="612"/>
    </location>
</feature>
<evidence type="ECO:0000313" key="5">
    <source>
        <dbReference type="EMBL" id="TPX09834.1"/>
    </source>
</evidence>
<dbReference type="EC" id="3.1.1.-" evidence="3"/>
<dbReference type="InterPro" id="IPR019826">
    <property type="entry name" value="Carboxylesterase_B_AS"/>
</dbReference>
<feature type="signal peptide" evidence="3">
    <location>
        <begin position="1"/>
        <end position="17"/>
    </location>
</feature>
<protein>
    <recommendedName>
        <fullName evidence="3">Carboxylic ester hydrolase</fullName>
        <ecNumber evidence="3">3.1.1.-</ecNumber>
    </recommendedName>
</protein>
<evidence type="ECO:0000256" key="1">
    <source>
        <dbReference type="ARBA" id="ARBA00005964"/>
    </source>
</evidence>
<dbReference type="Proteomes" id="UP000319257">
    <property type="component" value="Unassembled WGS sequence"/>
</dbReference>
<feature type="chain" id="PRO_5021498873" description="Carboxylic ester hydrolase" evidence="3">
    <location>
        <begin position="18"/>
        <end position="670"/>
    </location>
</feature>
<dbReference type="OrthoDB" id="408631at2759"/>
<dbReference type="RefSeq" id="XP_030991545.1">
    <property type="nucleotide sequence ID" value="XM_031143946.1"/>
</dbReference>
<dbReference type="Gene3D" id="3.40.50.1820">
    <property type="entry name" value="alpha/beta hydrolase"/>
    <property type="match status" value="1"/>
</dbReference>
<proteinExistence type="inferred from homology"/>
<dbReference type="GO" id="GO:0016787">
    <property type="term" value="F:hydrolase activity"/>
    <property type="evidence" value="ECO:0007669"/>
    <property type="project" value="UniProtKB-KW"/>
</dbReference>
<dbReference type="PANTHER" id="PTHR43142:SF3">
    <property type="entry name" value="PUTATIVE (AFU_ORTHOLOGUE AFUA_3G09070)-RELATED"/>
    <property type="match status" value="1"/>
</dbReference>
<dbReference type="STRING" id="1093900.A0A507ATL6"/>
<evidence type="ECO:0000256" key="3">
    <source>
        <dbReference type="RuleBase" id="RU361235"/>
    </source>
</evidence>
<feature type="domain" description="Carboxylesterase type B" evidence="4">
    <location>
        <begin position="167"/>
        <end position="455"/>
    </location>
</feature>
<evidence type="ECO:0000256" key="2">
    <source>
        <dbReference type="ARBA" id="ARBA00022801"/>
    </source>
</evidence>
<gene>
    <name evidence="5" type="ORF">E0L32_009025</name>
</gene>
<comment type="caution">
    <text evidence="5">The sequence shown here is derived from an EMBL/GenBank/DDBJ whole genome shotgun (WGS) entry which is preliminary data.</text>
</comment>
<dbReference type="AlphaFoldDB" id="A0A507ATL6"/>
<dbReference type="Pfam" id="PF00135">
    <property type="entry name" value="COesterase"/>
    <property type="match status" value="2"/>
</dbReference>
<dbReference type="InterPro" id="IPR019819">
    <property type="entry name" value="Carboxylesterase_B_CS"/>
</dbReference>
<keyword evidence="2 3" id="KW-0378">Hydrolase</keyword>
<keyword evidence="3" id="KW-0732">Signal</keyword>
<evidence type="ECO:0000259" key="4">
    <source>
        <dbReference type="Pfam" id="PF00135"/>
    </source>
</evidence>
<comment type="similarity">
    <text evidence="1 3">Belongs to the type-B carboxylesterase/lipase family.</text>
</comment>